<dbReference type="GO" id="GO:0016887">
    <property type="term" value="F:ATP hydrolysis activity"/>
    <property type="evidence" value="ECO:0007669"/>
    <property type="project" value="InterPro"/>
</dbReference>
<keyword evidence="3" id="KW-1003">Cell membrane</keyword>
<evidence type="ECO:0000256" key="1">
    <source>
        <dbReference type="ARBA" id="ARBA00005417"/>
    </source>
</evidence>
<dbReference type="OrthoDB" id="9802772at2"/>
<dbReference type="AlphaFoldDB" id="A0A4R3M086"/>
<dbReference type="InterPro" id="IPR017871">
    <property type="entry name" value="ABC_transporter-like_CS"/>
</dbReference>
<dbReference type="InterPro" id="IPR027417">
    <property type="entry name" value="P-loop_NTPase"/>
</dbReference>
<keyword evidence="2" id="KW-0813">Transport</keyword>
<dbReference type="PROSITE" id="PS50893">
    <property type="entry name" value="ABC_TRANSPORTER_2"/>
    <property type="match status" value="1"/>
</dbReference>
<dbReference type="InterPro" id="IPR050319">
    <property type="entry name" value="ABC_transp_ATP-bind"/>
</dbReference>
<feature type="domain" description="ABC transporter" evidence="6">
    <location>
        <begin position="24"/>
        <end position="260"/>
    </location>
</feature>
<evidence type="ECO:0000256" key="2">
    <source>
        <dbReference type="ARBA" id="ARBA00022448"/>
    </source>
</evidence>
<dbReference type="SMART" id="SM00382">
    <property type="entry name" value="AAA"/>
    <property type="match status" value="1"/>
</dbReference>
<dbReference type="Proteomes" id="UP000295525">
    <property type="component" value="Unassembled WGS sequence"/>
</dbReference>
<comment type="similarity">
    <text evidence="1">Belongs to the ABC transporter superfamily.</text>
</comment>
<accession>A0A4R3M086</accession>
<dbReference type="Pfam" id="PF00005">
    <property type="entry name" value="ABC_tran"/>
    <property type="match status" value="1"/>
</dbReference>
<comment type="caution">
    <text evidence="7">The sequence shown here is derived from an EMBL/GenBank/DDBJ whole genome shotgun (WGS) entry which is preliminary data.</text>
</comment>
<name>A0A4R3M086_9BURK</name>
<dbReference type="FunFam" id="3.40.50.300:FF:000016">
    <property type="entry name" value="Oligopeptide ABC transporter ATP-binding component"/>
    <property type="match status" value="1"/>
</dbReference>
<gene>
    <name evidence="7" type="ORF">EDC26_108118</name>
</gene>
<evidence type="ECO:0000256" key="3">
    <source>
        <dbReference type="ARBA" id="ARBA00022475"/>
    </source>
</evidence>
<protein>
    <submittedName>
        <fullName evidence="7">Peptide/nickel transport system ATP-binding protein</fullName>
    </submittedName>
</protein>
<dbReference type="PROSITE" id="PS00211">
    <property type="entry name" value="ABC_TRANSPORTER_1"/>
    <property type="match status" value="1"/>
</dbReference>
<evidence type="ECO:0000313" key="7">
    <source>
        <dbReference type="EMBL" id="TCT06382.1"/>
    </source>
</evidence>
<evidence type="ECO:0000256" key="4">
    <source>
        <dbReference type="ARBA" id="ARBA00022741"/>
    </source>
</evidence>
<dbReference type="InterPro" id="IPR003439">
    <property type="entry name" value="ABC_transporter-like_ATP-bd"/>
</dbReference>
<dbReference type="GO" id="GO:0005524">
    <property type="term" value="F:ATP binding"/>
    <property type="evidence" value="ECO:0007669"/>
    <property type="project" value="UniProtKB-KW"/>
</dbReference>
<dbReference type="PANTHER" id="PTHR43776">
    <property type="entry name" value="TRANSPORT ATP-BINDING PROTEIN"/>
    <property type="match status" value="1"/>
</dbReference>
<dbReference type="CDD" id="cd03257">
    <property type="entry name" value="ABC_NikE_OppD_transporters"/>
    <property type="match status" value="1"/>
</dbReference>
<dbReference type="PANTHER" id="PTHR43776:SF7">
    <property type="entry name" value="D,D-DIPEPTIDE TRANSPORT ATP-BINDING PROTEIN DDPF-RELATED"/>
    <property type="match status" value="1"/>
</dbReference>
<organism evidence="7 8">
    <name type="scientific">Paralcaligenes ureilyticus</name>
    <dbReference type="NCBI Taxonomy" id="627131"/>
    <lineage>
        <taxon>Bacteria</taxon>
        <taxon>Pseudomonadati</taxon>
        <taxon>Pseudomonadota</taxon>
        <taxon>Betaproteobacteria</taxon>
        <taxon>Burkholderiales</taxon>
        <taxon>Alcaligenaceae</taxon>
        <taxon>Paralcaligenes</taxon>
    </lineage>
</organism>
<keyword evidence="5 7" id="KW-0067">ATP-binding</keyword>
<dbReference type="SUPFAM" id="SSF52540">
    <property type="entry name" value="P-loop containing nucleoside triphosphate hydrolases"/>
    <property type="match status" value="1"/>
</dbReference>
<dbReference type="EMBL" id="SMAJ01000008">
    <property type="protein sequence ID" value="TCT06382.1"/>
    <property type="molecule type" value="Genomic_DNA"/>
</dbReference>
<proteinExistence type="inferred from homology"/>
<keyword evidence="3" id="KW-0472">Membrane</keyword>
<dbReference type="Pfam" id="PF08352">
    <property type="entry name" value="oligo_HPY"/>
    <property type="match status" value="1"/>
</dbReference>
<evidence type="ECO:0000259" key="6">
    <source>
        <dbReference type="PROSITE" id="PS50893"/>
    </source>
</evidence>
<keyword evidence="8" id="KW-1185">Reference proteome</keyword>
<dbReference type="Gene3D" id="3.40.50.300">
    <property type="entry name" value="P-loop containing nucleotide triphosphate hydrolases"/>
    <property type="match status" value="1"/>
</dbReference>
<dbReference type="InterPro" id="IPR013563">
    <property type="entry name" value="Oligopep_ABC_C"/>
</dbReference>
<keyword evidence="4" id="KW-0547">Nucleotide-binding</keyword>
<evidence type="ECO:0000256" key="5">
    <source>
        <dbReference type="ARBA" id="ARBA00022840"/>
    </source>
</evidence>
<sequence>MKPQVAVSPAIVLSVEDLSIRYRLPSQQLLKPPASMTAVDRVSFKVRAGATLGLVGESGSGKSSTARAVMALERPSSGRVRLFDRDLATLSRGELKQLRQSFQMIFQDPYGSLDPRYSIERIIVEPIHGIARSEARQRAAHALEEVGLRADDLRKYPNQFSGGQRQRIAIARALVTRPALIVADEAVSALDVSVQAQVLNLMKDLQAEHNMAYLFISHDLAVVRYLCEEIIVLFRGAIVESGNTLEVLQSPAHPYTRELIDAMPRLGVRRRVARIVPGSPGGTPSAEVGLLQGGCPYRTRCARAAAVCQEAPELRERGDGRQVACHFG</sequence>
<reference evidence="7 8" key="1">
    <citation type="submission" date="2019-03" db="EMBL/GenBank/DDBJ databases">
        <title>Genomic Encyclopedia of Type Strains, Phase IV (KMG-IV): sequencing the most valuable type-strain genomes for metagenomic binning, comparative biology and taxonomic classification.</title>
        <authorList>
            <person name="Goeker M."/>
        </authorList>
    </citation>
    <scope>NUCLEOTIDE SEQUENCE [LARGE SCALE GENOMIC DNA]</scope>
    <source>
        <strain evidence="7 8">DSM 24591</strain>
    </source>
</reference>
<evidence type="ECO:0000313" key="8">
    <source>
        <dbReference type="Proteomes" id="UP000295525"/>
    </source>
</evidence>
<dbReference type="NCBIfam" id="TIGR01727">
    <property type="entry name" value="oligo_HPY"/>
    <property type="match status" value="1"/>
</dbReference>
<dbReference type="GO" id="GO:0055085">
    <property type="term" value="P:transmembrane transport"/>
    <property type="evidence" value="ECO:0007669"/>
    <property type="project" value="UniProtKB-ARBA"/>
</dbReference>
<dbReference type="InterPro" id="IPR003593">
    <property type="entry name" value="AAA+_ATPase"/>
</dbReference>
<dbReference type="GO" id="GO:0015833">
    <property type="term" value="P:peptide transport"/>
    <property type="evidence" value="ECO:0007669"/>
    <property type="project" value="InterPro"/>
</dbReference>